<organism evidence="2 3">
    <name type="scientific">Agromyces aureus</name>
    <dbReference type="NCBI Taxonomy" id="453304"/>
    <lineage>
        <taxon>Bacteria</taxon>
        <taxon>Bacillati</taxon>
        <taxon>Actinomycetota</taxon>
        <taxon>Actinomycetes</taxon>
        <taxon>Micrococcales</taxon>
        <taxon>Microbacteriaceae</taxon>
        <taxon>Agromyces</taxon>
    </lineage>
</organism>
<dbReference type="STRING" id="453304.ATC03_14820"/>
<feature type="transmembrane region" description="Helical" evidence="1">
    <location>
        <begin position="304"/>
        <end position="328"/>
    </location>
</feature>
<evidence type="ECO:0000313" key="2">
    <source>
        <dbReference type="EMBL" id="ANJ27793.1"/>
    </source>
</evidence>
<dbReference type="AlphaFoldDB" id="A0A191WHZ2"/>
<dbReference type="KEGG" id="agy:ATC03_14820"/>
<dbReference type="RefSeq" id="WP_084003535.1">
    <property type="nucleotide sequence ID" value="NZ_CP013979.1"/>
</dbReference>
<reference evidence="2 3" key="1">
    <citation type="journal article" date="2016" name="Int. J. Syst. Evol. Microbiol.">
        <title>Agromyces aureus sp. nov., isolated from the rhizosphere of Salix caprea L. grown in a heavy-metal-contaminated soil.</title>
        <authorList>
            <person name="Corretto E."/>
            <person name="Antonielli L."/>
            <person name="Sessitsch A."/>
            <person name="Compant S."/>
            <person name="Gorfer M."/>
            <person name="Kuffner M."/>
            <person name="Brader G."/>
        </authorList>
    </citation>
    <scope>NUCLEOTIDE SEQUENCE [LARGE SCALE GENOMIC DNA]</scope>
    <source>
        <strain evidence="2 3">AR33</strain>
    </source>
</reference>
<proteinExistence type="predicted"/>
<name>A0A191WHZ2_9MICO</name>
<dbReference type="Proteomes" id="UP000078437">
    <property type="component" value="Chromosome"/>
</dbReference>
<dbReference type="EMBL" id="CP013979">
    <property type="protein sequence ID" value="ANJ27793.1"/>
    <property type="molecule type" value="Genomic_DNA"/>
</dbReference>
<keyword evidence="1" id="KW-0472">Membrane</keyword>
<dbReference type="OrthoDB" id="4336304at2"/>
<protein>
    <recommendedName>
        <fullName evidence="4">DUF916 domain-containing protein</fullName>
    </recommendedName>
</protein>
<keyword evidence="1" id="KW-0812">Transmembrane</keyword>
<keyword evidence="1" id="KW-1133">Transmembrane helix</keyword>
<evidence type="ECO:0000313" key="3">
    <source>
        <dbReference type="Proteomes" id="UP000078437"/>
    </source>
</evidence>
<evidence type="ECO:0000256" key="1">
    <source>
        <dbReference type="SAM" id="Phobius"/>
    </source>
</evidence>
<sequence>MSTHRAAAPADDSTVIRRWVAAGAVAVSLLVLGYAEVGPAQAEEQADDAVTWSVGPADAVGPDGRSWVDLDVDPGESIDEFLYVKNLSSIDVVFALKAQDGYLTDKGRFNMLPSAAESIDSGTWIDLPAEIGVPAGGMAIVPFTVEVPVDATPGDHAAGIAASVLSTGAVEGGPNVAMESRVGFRVQTRVSGELSPSLAVVGNAAYQTAWNPFAPGAVEVEYTVTNNGNARLAVEAAVSASGANGTAPVLTEPTELYPGDEREFSARVSQVWPLGFSVVTVDVDGQVSRSEVSGEEPTSSRIEIVVWAMPWSQLLVIVALALFLFAILRGRRRRRTELERLLDEARLAGAREAAANPERVP</sequence>
<evidence type="ECO:0008006" key="4">
    <source>
        <dbReference type="Google" id="ProtNLM"/>
    </source>
</evidence>
<gene>
    <name evidence="2" type="ORF">ATC03_14820</name>
</gene>
<keyword evidence="3" id="KW-1185">Reference proteome</keyword>
<accession>A0A191WHZ2</accession>
<reference evidence="3" key="2">
    <citation type="submission" date="2016-01" db="EMBL/GenBank/DDBJ databases">
        <title>Complete genome sequence of Agromyces aureus AR33T and comparison with related organisms.</title>
        <authorList>
            <person name="Corretto E."/>
            <person name="Antonielli L."/>
            <person name="Sessitsch A."/>
            <person name="Brader G."/>
        </authorList>
    </citation>
    <scope>NUCLEOTIDE SEQUENCE [LARGE SCALE GENOMIC DNA]</scope>
    <source>
        <strain evidence="3">AR33</strain>
    </source>
</reference>